<gene>
    <name evidence="5" type="ORF">KGM_203516</name>
</gene>
<comment type="caution">
    <text evidence="5">The sequence shown here is derived from an EMBL/GenBank/DDBJ whole genome shotgun (WGS) entry which is preliminary data.</text>
</comment>
<dbReference type="STRING" id="278856.A0A212FLA5"/>
<reference evidence="5 6" key="1">
    <citation type="journal article" date="2011" name="Cell">
        <title>The monarch butterfly genome yields insights into long-distance migration.</title>
        <authorList>
            <person name="Zhan S."/>
            <person name="Merlin C."/>
            <person name="Boore J.L."/>
            <person name="Reppert S.M."/>
        </authorList>
    </citation>
    <scope>NUCLEOTIDE SEQUENCE [LARGE SCALE GENOMIC DNA]</scope>
    <source>
        <strain evidence="5">F-2</strain>
    </source>
</reference>
<proteinExistence type="inferred from homology"/>
<evidence type="ECO:0000313" key="5">
    <source>
        <dbReference type="EMBL" id="OWR54521.1"/>
    </source>
</evidence>
<dbReference type="OrthoDB" id="10035316at2759"/>
<dbReference type="PANTHER" id="PTHR32073">
    <property type="entry name" value="GH11358P"/>
    <property type="match status" value="1"/>
</dbReference>
<name>A0A212FLA5_DANPL</name>
<dbReference type="AlphaFoldDB" id="A0A212FLA5"/>
<evidence type="ECO:0000256" key="1">
    <source>
        <dbReference type="ARBA" id="ARBA00004613"/>
    </source>
</evidence>
<dbReference type="eggNOG" id="ENOG502QUEB">
    <property type="taxonomic scope" value="Eukaryota"/>
</dbReference>
<keyword evidence="3" id="KW-0964">Secreted</keyword>
<dbReference type="Pfam" id="PF12260">
    <property type="entry name" value="PIP49_C"/>
    <property type="match status" value="1"/>
</dbReference>
<accession>A0A212FLA5</accession>
<dbReference type="GO" id="GO:0005576">
    <property type="term" value="C:extracellular region"/>
    <property type="evidence" value="ECO:0007669"/>
    <property type="project" value="UniProtKB-SubCell"/>
</dbReference>
<dbReference type="InterPro" id="IPR020519">
    <property type="entry name" value="DIPK2A/B"/>
</dbReference>
<evidence type="ECO:0000256" key="4">
    <source>
        <dbReference type="ARBA" id="ARBA00022729"/>
    </source>
</evidence>
<protein>
    <submittedName>
        <fullName evidence="5">Uncharacterized protein</fullName>
    </submittedName>
</protein>
<dbReference type="InterPro" id="IPR022049">
    <property type="entry name" value="FAM69_kinase_dom"/>
</dbReference>
<organism evidence="5 6">
    <name type="scientific">Danaus plexippus plexippus</name>
    <dbReference type="NCBI Taxonomy" id="278856"/>
    <lineage>
        <taxon>Eukaryota</taxon>
        <taxon>Metazoa</taxon>
        <taxon>Ecdysozoa</taxon>
        <taxon>Arthropoda</taxon>
        <taxon>Hexapoda</taxon>
        <taxon>Insecta</taxon>
        <taxon>Pterygota</taxon>
        <taxon>Neoptera</taxon>
        <taxon>Endopterygota</taxon>
        <taxon>Lepidoptera</taxon>
        <taxon>Glossata</taxon>
        <taxon>Ditrysia</taxon>
        <taxon>Papilionoidea</taxon>
        <taxon>Nymphalidae</taxon>
        <taxon>Danainae</taxon>
        <taxon>Danaini</taxon>
        <taxon>Danaina</taxon>
        <taxon>Danaus</taxon>
        <taxon>Danaus</taxon>
    </lineage>
</organism>
<sequence length="410" mass="47759">MSDKIYKMILLKRRLCKRLEIVVIAMLAISFYISVLLFGGFKGPEIIHVTDLHRCPACYGVTVCPELYSNQIILDSSHWSNMFNAKNIYHGYTKSSRRVILKKLAHDWELNEFDSKLCSEWRLNNDCKPVQLLNMTNIDDKVLDIVEYNITWPDTEPRKGLVLCPYAYSIYDLLQPVFSNNKNNYKSEMLNIWTMLSINPEPIILQVLPRSKGWPVPAFGGVCGRLEVVAYEGEPLSSLLHVAWHRKLNYAQKILEAAMDFTFKHERFRFYLMDWSLDNIVVNERDEITFVDLEDVIVLDKHISPKPELVDWYKRYNRESIGPGFSFSIENMCKHHLSDHNLWAACYILIGDESPLLYPIPKEVNASRPYFNRLLSACLNGDDRFKTIRKLQHVIEEMLNDEKILRSGVS</sequence>
<dbReference type="Proteomes" id="UP000007151">
    <property type="component" value="Unassembled WGS sequence"/>
</dbReference>
<keyword evidence="6" id="KW-1185">Reference proteome</keyword>
<dbReference type="KEGG" id="dpl:KGM_203516"/>
<keyword evidence="4" id="KW-0732">Signal</keyword>
<evidence type="ECO:0000256" key="2">
    <source>
        <dbReference type="ARBA" id="ARBA00006338"/>
    </source>
</evidence>
<evidence type="ECO:0000313" key="6">
    <source>
        <dbReference type="Proteomes" id="UP000007151"/>
    </source>
</evidence>
<evidence type="ECO:0000256" key="3">
    <source>
        <dbReference type="ARBA" id="ARBA00022525"/>
    </source>
</evidence>
<comment type="similarity">
    <text evidence="2">Belongs to the DIPK family.</text>
</comment>
<dbReference type="EMBL" id="AGBW02007815">
    <property type="protein sequence ID" value="OWR54521.1"/>
    <property type="molecule type" value="Genomic_DNA"/>
</dbReference>
<dbReference type="PANTHER" id="PTHR32073:SF7">
    <property type="entry name" value="GH11358P"/>
    <property type="match status" value="1"/>
</dbReference>
<comment type="subcellular location">
    <subcellularLocation>
        <location evidence="1">Secreted</location>
    </subcellularLocation>
</comment>